<gene>
    <name evidence="2" type="ORF">AAE3_LOCUS10935</name>
</gene>
<evidence type="ECO:0000256" key="1">
    <source>
        <dbReference type="SAM" id="MobiDB-lite"/>
    </source>
</evidence>
<keyword evidence="3" id="KW-1185">Reference proteome</keyword>
<reference evidence="2 3" key="1">
    <citation type="submission" date="2020-01" db="EMBL/GenBank/DDBJ databases">
        <authorList>
            <person name="Gupta K D."/>
        </authorList>
    </citation>
    <scope>NUCLEOTIDE SEQUENCE [LARGE SCALE GENOMIC DNA]</scope>
</reference>
<feature type="region of interest" description="Disordered" evidence="1">
    <location>
        <begin position="279"/>
        <end position="374"/>
    </location>
</feature>
<evidence type="ECO:0000313" key="3">
    <source>
        <dbReference type="Proteomes" id="UP000467700"/>
    </source>
</evidence>
<feature type="compositionally biased region" description="Low complexity" evidence="1">
    <location>
        <begin position="346"/>
        <end position="374"/>
    </location>
</feature>
<dbReference type="Proteomes" id="UP000467700">
    <property type="component" value="Unassembled WGS sequence"/>
</dbReference>
<comment type="caution">
    <text evidence="2">The sequence shown here is derived from an EMBL/GenBank/DDBJ whole genome shotgun (WGS) entry which is preliminary data.</text>
</comment>
<name>A0A8S0WG85_CYCAE</name>
<evidence type="ECO:0000313" key="2">
    <source>
        <dbReference type="EMBL" id="CAA7268690.1"/>
    </source>
</evidence>
<proteinExistence type="predicted"/>
<dbReference type="EMBL" id="CACVBS010000069">
    <property type="protein sequence ID" value="CAA7268690.1"/>
    <property type="molecule type" value="Genomic_DNA"/>
</dbReference>
<organism evidence="2 3">
    <name type="scientific">Cyclocybe aegerita</name>
    <name type="common">Black poplar mushroom</name>
    <name type="synonym">Agrocybe aegerita</name>
    <dbReference type="NCBI Taxonomy" id="1973307"/>
    <lineage>
        <taxon>Eukaryota</taxon>
        <taxon>Fungi</taxon>
        <taxon>Dikarya</taxon>
        <taxon>Basidiomycota</taxon>
        <taxon>Agaricomycotina</taxon>
        <taxon>Agaricomycetes</taxon>
        <taxon>Agaricomycetidae</taxon>
        <taxon>Agaricales</taxon>
        <taxon>Agaricineae</taxon>
        <taxon>Bolbitiaceae</taxon>
        <taxon>Cyclocybe</taxon>
    </lineage>
</organism>
<dbReference type="OrthoDB" id="3057455at2759"/>
<feature type="compositionally biased region" description="Polar residues" evidence="1">
    <location>
        <begin position="312"/>
        <end position="335"/>
    </location>
</feature>
<protein>
    <submittedName>
        <fullName evidence="2">Uncharacterized protein</fullName>
    </submittedName>
</protein>
<feature type="compositionally biased region" description="Basic residues" evidence="1">
    <location>
        <begin position="299"/>
        <end position="310"/>
    </location>
</feature>
<dbReference type="AlphaFoldDB" id="A0A8S0WG85"/>
<accession>A0A8S0WG85</accession>
<sequence length="374" mass="40193">MPTFVDTFFVSLARLIFSSSSFTIMANKSVLGAIQYAKAEGMDVERDRDSSSGDNFQETASLLEKGVDISSSSTFPSFSSSTSDLAFQSRVPFNTPVPTPLPSSSRLCNQATVEVESPENKDAFSASFSTTASSFNISLISDISEDDGGLVACTSLDHNLSSAPVTPQEATFPSGVGLGIMGLSRKDGITSFDGLGRLYLPRQWKRPTTEDLHPLSCAFSPCDRHGDLSLHSHGSTELSDIMLQETLLTFTDDPFHEHTLSSIPECRSWYELDQNGATEEETAPMSADKVVLPPPVSLQRRHSDKPRRITPHFSSSTISSELKRSTSSLRKSTALSRKRSATWPTASSRSIGGAAGAGSPSAAFSSNSAPGWRL</sequence>